<comment type="catalytic activity">
    <reaction evidence="11 16">
        <text>L-valine + 2-oxoglutarate = 3-methyl-2-oxobutanoate + L-glutamate</text>
        <dbReference type="Rhea" id="RHEA:24813"/>
        <dbReference type="ChEBI" id="CHEBI:11851"/>
        <dbReference type="ChEBI" id="CHEBI:16810"/>
        <dbReference type="ChEBI" id="CHEBI:29985"/>
        <dbReference type="ChEBI" id="CHEBI:57762"/>
        <dbReference type="EC" id="2.6.1.42"/>
    </reaction>
</comment>
<dbReference type="NCBIfam" id="NF009897">
    <property type="entry name" value="PRK13357.1"/>
    <property type="match status" value="1"/>
</dbReference>
<keyword evidence="7 16" id="KW-0028">Amino-acid biosynthesis</keyword>
<evidence type="ECO:0000256" key="13">
    <source>
        <dbReference type="ARBA" id="ARBA00049229"/>
    </source>
</evidence>
<evidence type="ECO:0000313" key="17">
    <source>
        <dbReference type="EMBL" id="GAA2573591.1"/>
    </source>
</evidence>
<dbReference type="GO" id="GO:0008483">
    <property type="term" value="F:transaminase activity"/>
    <property type="evidence" value="ECO:0007669"/>
    <property type="project" value="UniProtKB-KW"/>
</dbReference>
<name>A0ABN3P9I0_9ACTN</name>
<evidence type="ECO:0000256" key="2">
    <source>
        <dbReference type="ARBA" id="ARBA00004824"/>
    </source>
</evidence>
<evidence type="ECO:0000256" key="3">
    <source>
        <dbReference type="ARBA" id="ARBA00004931"/>
    </source>
</evidence>
<reference evidence="17 18" key="1">
    <citation type="journal article" date="2019" name="Int. J. Syst. Evol. Microbiol.">
        <title>The Global Catalogue of Microorganisms (GCM) 10K type strain sequencing project: providing services to taxonomists for standard genome sequencing and annotation.</title>
        <authorList>
            <consortium name="The Broad Institute Genomics Platform"/>
            <consortium name="The Broad Institute Genome Sequencing Center for Infectious Disease"/>
            <person name="Wu L."/>
            <person name="Ma J."/>
        </authorList>
    </citation>
    <scope>NUCLEOTIDE SEQUENCE [LARGE SCALE GENOMIC DNA]</scope>
    <source>
        <strain evidence="17 18">JCM 6833</strain>
    </source>
</reference>
<dbReference type="InterPro" id="IPR018300">
    <property type="entry name" value="Aminotrans_IV_CS"/>
</dbReference>
<dbReference type="InterPro" id="IPR043132">
    <property type="entry name" value="BCAT-like_C"/>
</dbReference>
<keyword evidence="18" id="KW-1185">Reference proteome</keyword>
<dbReference type="CDD" id="cd01557">
    <property type="entry name" value="BCAT_beta_family"/>
    <property type="match status" value="1"/>
</dbReference>
<comment type="pathway">
    <text evidence="4">Amino-acid biosynthesis; L-leucine biosynthesis; L-leucine from 3-methyl-2-oxobutanoate: step 4/4.</text>
</comment>
<evidence type="ECO:0000256" key="9">
    <source>
        <dbReference type="ARBA" id="ARBA00022898"/>
    </source>
</evidence>
<comment type="pathway">
    <text evidence="2">Amino-acid biosynthesis; L-isoleucine biosynthesis; L-isoleucine from 2-oxobutanoate: step 4/4.</text>
</comment>
<comment type="catalytic activity">
    <reaction evidence="13 16">
        <text>L-leucine + 2-oxoglutarate = 4-methyl-2-oxopentanoate + L-glutamate</text>
        <dbReference type="Rhea" id="RHEA:18321"/>
        <dbReference type="ChEBI" id="CHEBI:16810"/>
        <dbReference type="ChEBI" id="CHEBI:17865"/>
        <dbReference type="ChEBI" id="CHEBI:29985"/>
        <dbReference type="ChEBI" id="CHEBI:57427"/>
        <dbReference type="EC" id="2.6.1.42"/>
    </reaction>
</comment>
<keyword evidence="10 16" id="KW-0100">Branched-chain amino acid biosynthesis</keyword>
<proteinExistence type="inferred from homology"/>
<dbReference type="InterPro" id="IPR043131">
    <property type="entry name" value="BCAT-like_N"/>
</dbReference>
<dbReference type="EMBL" id="BAAATD010000001">
    <property type="protein sequence ID" value="GAA2573591.1"/>
    <property type="molecule type" value="Genomic_DNA"/>
</dbReference>
<dbReference type="NCBIfam" id="TIGR01123">
    <property type="entry name" value="ilvE_II"/>
    <property type="match status" value="1"/>
</dbReference>
<evidence type="ECO:0000256" key="7">
    <source>
        <dbReference type="ARBA" id="ARBA00022605"/>
    </source>
</evidence>
<sequence>MPSGKGAAVAIRERTETMSSTLDFEIIPNEQPTPAEERERIVADPGWGVHFTDHMITIRYQEGKGWYDARLEPYGPIPMDPASQVLHYSQELFEGLKAYKQADGSVVTFRPYANAARMNRSARRMAMPEIPEQLFVDALELLVRTDRDWIPGKEGQSLYLRPFMFATTRALGVNRPANEFLFMVIASPSGLYYPRGIKPVSVWLSRDYVRAAPGGTGEAKTGGNYAASFAGQAQAVAHGCDQVVWLDAIEHRWVEEVGSMNLFFVYGSGSGARLLTPALNGALLAGITRDSMLKLAPDLGLPVEEGKISIEEWQAGCESGEITEVFGCGTAAIISPVGHVKGSDREWNIGTGEPGPISMKLREELIGIQYGTRPDPYGWVCKLC</sequence>
<dbReference type="SUPFAM" id="SSF56752">
    <property type="entry name" value="D-aminoacid aminotransferase-like PLP-dependent enzymes"/>
    <property type="match status" value="1"/>
</dbReference>
<dbReference type="Proteomes" id="UP001501509">
    <property type="component" value="Unassembled WGS sequence"/>
</dbReference>
<evidence type="ECO:0000256" key="11">
    <source>
        <dbReference type="ARBA" id="ARBA00048212"/>
    </source>
</evidence>
<dbReference type="PROSITE" id="PS00770">
    <property type="entry name" value="AA_TRANSFER_CLASS_4"/>
    <property type="match status" value="1"/>
</dbReference>
<keyword evidence="8 16" id="KW-0808">Transferase</keyword>
<comment type="caution">
    <text evidence="17">The sequence shown here is derived from an EMBL/GenBank/DDBJ whole genome shotgun (WGS) entry which is preliminary data.</text>
</comment>
<dbReference type="InterPro" id="IPR001544">
    <property type="entry name" value="Aminotrans_IV"/>
</dbReference>
<accession>A0ABN3P9I0</accession>
<evidence type="ECO:0000256" key="6">
    <source>
        <dbReference type="ARBA" id="ARBA00022576"/>
    </source>
</evidence>
<evidence type="ECO:0000313" key="18">
    <source>
        <dbReference type="Proteomes" id="UP001501509"/>
    </source>
</evidence>
<dbReference type="InterPro" id="IPR033939">
    <property type="entry name" value="BCAT_family"/>
</dbReference>
<comment type="cofactor">
    <cofactor evidence="1 15">
        <name>pyridoxal 5'-phosphate</name>
        <dbReference type="ChEBI" id="CHEBI:597326"/>
    </cofactor>
</comment>
<keyword evidence="6 16" id="KW-0032">Aminotransferase</keyword>
<dbReference type="EC" id="2.6.1.42" evidence="16"/>
<evidence type="ECO:0000256" key="8">
    <source>
        <dbReference type="ARBA" id="ARBA00022679"/>
    </source>
</evidence>
<dbReference type="Pfam" id="PF01063">
    <property type="entry name" value="Aminotran_4"/>
    <property type="match status" value="1"/>
</dbReference>
<evidence type="ECO:0000256" key="12">
    <source>
        <dbReference type="ARBA" id="ARBA00048798"/>
    </source>
</evidence>
<protein>
    <recommendedName>
        <fullName evidence="16">Branched-chain-amino-acid aminotransferase</fullName>
        <ecNumber evidence="16">2.6.1.42</ecNumber>
    </recommendedName>
</protein>
<dbReference type="Gene3D" id="3.20.10.10">
    <property type="entry name" value="D-amino Acid Aminotransferase, subunit A, domain 2"/>
    <property type="match status" value="1"/>
</dbReference>
<dbReference type="PANTHER" id="PTHR11825:SF44">
    <property type="entry name" value="BRANCHED-CHAIN-AMINO-ACID AMINOTRANSFERASE"/>
    <property type="match status" value="1"/>
</dbReference>
<dbReference type="PANTHER" id="PTHR11825">
    <property type="entry name" value="SUBGROUP IIII AMINOTRANSFERASE"/>
    <property type="match status" value="1"/>
</dbReference>
<dbReference type="InterPro" id="IPR005786">
    <property type="entry name" value="B_amino_transII"/>
</dbReference>
<evidence type="ECO:0000256" key="1">
    <source>
        <dbReference type="ARBA" id="ARBA00001933"/>
    </source>
</evidence>
<evidence type="ECO:0000256" key="5">
    <source>
        <dbReference type="ARBA" id="ARBA00009320"/>
    </source>
</evidence>
<evidence type="ECO:0000256" key="4">
    <source>
        <dbReference type="ARBA" id="ARBA00005072"/>
    </source>
</evidence>
<comment type="catalytic activity">
    <reaction evidence="12 16">
        <text>L-isoleucine + 2-oxoglutarate = (S)-3-methyl-2-oxopentanoate + L-glutamate</text>
        <dbReference type="Rhea" id="RHEA:24801"/>
        <dbReference type="ChEBI" id="CHEBI:16810"/>
        <dbReference type="ChEBI" id="CHEBI:29985"/>
        <dbReference type="ChEBI" id="CHEBI:35146"/>
        <dbReference type="ChEBI" id="CHEBI:58045"/>
        <dbReference type="EC" id="2.6.1.42"/>
    </reaction>
</comment>
<comment type="similarity">
    <text evidence="5 14">Belongs to the class-IV pyridoxal-phosphate-dependent aminotransferase family.</text>
</comment>
<comment type="pathway">
    <text evidence="3">Amino-acid biosynthesis; L-valine biosynthesis; L-valine from pyruvate: step 4/4.</text>
</comment>
<gene>
    <name evidence="17" type="ORF">GCM10010411_01600</name>
</gene>
<dbReference type="InterPro" id="IPR036038">
    <property type="entry name" value="Aminotransferase-like"/>
</dbReference>
<dbReference type="Gene3D" id="3.30.470.10">
    <property type="match status" value="1"/>
</dbReference>
<dbReference type="PIRSF" id="PIRSF006468">
    <property type="entry name" value="BCAT1"/>
    <property type="match status" value="1"/>
</dbReference>
<organism evidence="17 18">
    <name type="scientific">Actinomadura fulvescens</name>
    <dbReference type="NCBI Taxonomy" id="46160"/>
    <lineage>
        <taxon>Bacteria</taxon>
        <taxon>Bacillati</taxon>
        <taxon>Actinomycetota</taxon>
        <taxon>Actinomycetes</taxon>
        <taxon>Streptosporangiales</taxon>
        <taxon>Thermomonosporaceae</taxon>
        <taxon>Actinomadura</taxon>
    </lineage>
</organism>
<evidence type="ECO:0000256" key="15">
    <source>
        <dbReference type="RuleBase" id="RU004516"/>
    </source>
</evidence>
<keyword evidence="9 15" id="KW-0663">Pyridoxal phosphate</keyword>
<evidence type="ECO:0000256" key="16">
    <source>
        <dbReference type="RuleBase" id="RU004517"/>
    </source>
</evidence>
<evidence type="ECO:0000256" key="10">
    <source>
        <dbReference type="ARBA" id="ARBA00023304"/>
    </source>
</evidence>
<evidence type="ECO:0000256" key="14">
    <source>
        <dbReference type="RuleBase" id="RU004106"/>
    </source>
</evidence>